<dbReference type="SUPFAM" id="SSF55604">
    <property type="entry name" value="Glucose permease domain IIB"/>
    <property type="match status" value="1"/>
</dbReference>
<evidence type="ECO:0000313" key="2">
    <source>
        <dbReference type="Proteomes" id="UP000183613"/>
    </source>
</evidence>
<accession>A0A0J6GJ15</accession>
<protein>
    <submittedName>
        <fullName evidence="1">Phosphotransferase system, EIIB</fullName>
    </submittedName>
</protein>
<organism evidence="1 2">
    <name type="scientific">Pseudomonas deceptionensis</name>
    <dbReference type="NCBI Taxonomy" id="882211"/>
    <lineage>
        <taxon>Bacteria</taxon>
        <taxon>Pseudomonadati</taxon>
        <taxon>Pseudomonadota</taxon>
        <taxon>Gammaproteobacteria</taxon>
        <taxon>Pseudomonadales</taxon>
        <taxon>Pseudomonadaceae</taxon>
        <taxon>Pseudomonas</taxon>
    </lineage>
</organism>
<dbReference type="PATRIC" id="fig|882211.3.peg.1268"/>
<evidence type="ECO:0000313" key="1">
    <source>
        <dbReference type="EMBL" id="SEE69269.1"/>
    </source>
</evidence>
<dbReference type="EMBL" id="FNUD01000002">
    <property type="protein sequence ID" value="SEE69269.1"/>
    <property type="molecule type" value="Genomic_DNA"/>
</dbReference>
<dbReference type="OrthoDB" id="7007020at2"/>
<dbReference type="AlphaFoldDB" id="A0A0J6GJ15"/>
<sequence>MFDKVQKAFWKALTPDLVAQEPGKSASGLDDAVLEALGGAGNLKSEQRVALTRIRVELADVTRMDLQALRVAGVPGVMALPGGVLHLLVGL</sequence>
<gene>
    <name evidence="1" type="ORF">SAMN04489800_1785</name>
</gene>
<dbReference type="Gene3D" id="3.30.1360.60">
    <property type="entry name" value="Glucose permease domain IIB"/>
    <property type="match status" value="1"/>
</dbReference>
<name>A0A0J6GJ15_PSEDM</name>
<dbReference type="InterPro" id="IPR036878">
    <property type="entry name" value="Glu_permease_IIB"/>
</dbReference>
<reference evidence="1" key="1">
    <citation type="submission" date="2016-10" db="EMBL/GenBank/DDBJ databases">
        <authorList>
            <person name="Varghese N."/>
            <person name="Submissions S."/>
        </authorList>
    </citation>
    <scope>NUCLEOTIDE SEQUENCE [LARGE SCALE GENOMIC DNA]</scope>
    <source>
        <strain evidence="1">LMG 25555</strain>
    </source>
</reference>
<keyword evidence="2" id="KW-1185">Reference proteome</keyword>
<comment type="caution">
    <text evidence="1">The sequence shown here is derived from an EMBL/GenBank/DDBJ whole genome shotgun (WGS) entry which is preliminary data.</text>
</comment>
<dbReference type="GO" id="GO:0008982">
    <property type="term" value="F:protein-N(PI)-phosphohistidine-sugar phosphotransferase activity"/>
    <property type="evidence" value="ECO:0007669"/>
    <property type="project" value="InterPro"/>
</dbReference>
<dbReference type="Proteomes" id="UP000183613">
    <property type="component" value="Unassembled WGS sequence"/>
</dbReference>
<proteinExistence type="predicted"/>
<dbReference type="RefSeq" id="WP_048359078.1">
    <property type="nucleotide sequence ID" value="NZ_FNUD01000002.1"/>
</dbReference>
<dbReference type="GO" id="GO:0009401">
    <property type="term" value="P:phosphoenolpyruvate-dependent sugar phosphotransferase system"/>
    <property type="evidence" value="ECO:0007669"/>
    <property type="project" value="InterPro"/>
</dbReference>